<reference evidence="1" key="2">
    <citation type="submission" date="2023-05" db="EMBL/GenBank/DDBJ databases">
        <authorList>
            <person name="Fouks B."/>
        </authorList>
    </citation>
    <scope>NUCLEOTIDE SEQUENCE</scope>
    <source>
        <strain evidence="1">Stay&amp;Tobe</strain>
        <tissue evidence="1">Testes</tissue>
    </source>
</reference>
<organism evidence="1 2">
    <name type="scientific">Diploptera punctata</name>
    <name type="common">Pacific beetle cockroach</name>
    <dbReference type="NCBI Taxonomy" id="6984"/>
    <lineage>
        <taxon>Eukaryota</taxon>
        <taxon>Metazoa</taxon>
        <taxon>Ecdysozoa</taxon>
        <taxon>Arthropoda</taxon>
        <taxon>Hexapoda</taxon>
        <taxon>Insecta</taxon>
        <taxon>Pterygota</taxon>
        <taxon>Neoptera</taxon>
        <taxon>Polyneoptera</taxon>
        <taxon>Dictyoptera</taxon>
        <taxon>Blattodea</taxon>
        <taxon>Blaberoidea</taxon>
        <taxon>Blaberidae</taxon>
        <taxon>Diplopterinae</taxon>
        <taxon>Diploptera</taxon>
    </lineage>
</organism>
<sequence>IAIKANAHDFFDVEWLMYVVYFATHPDYLNQGIGTETLRANFELANMLLSGEANIIPFEGDTSRSPAVEAIAGVFTTPRSQKIASTLDWEKVKEFYYINLLEKHKRYIQLAGKIDEDNETAICMGKSLIF</sequence>
<dbReference type="Gene3D" id="3.40.630.30">
    <property type="match status" value="1"/>
</dbReference>
<dbReference type="AlphaFoldDB" id="A0AAD8ESQ2"/>
<protein>
    <submittedName>
        <fullName evidence="1">Uncharacterized protein</fullName>
    </submittedName>
</protein>
<reference evidence="1" key="1">
    <citation type="journal article" date="2023" name="IScience">
        <title>Live-bearing cockroach genome reveals convergent evolutionary mechanisms linked to viviparity in insects and beyond.</title>
        <authorList>
            <person name="Fouks B."/>
            <person name="Harrison M.C."/>
            <person name="Mikhailova A.A."/>
            <person name="Marchal E."/>
            <person name="English S."/>
            <person name="Carruthers M."/>
            <person name="Jennings E.C."/>
            <person name="Chiamaka E.L."/>
            <person name="Frigard R.A."/>
            <person name="Pippel M."/>
            <person name="Attardo G.M."/>
            <person name="Benoit J.B."/>
            <person name="Bornberg-Bauer E."/>
            <person name="Tobe S.S."/>
        </authorList>
    </citation>
    <scope>NUCLEOTIDE SEQUENCE</scope>
    <source>
        <strain evidence="1">Stay&amp;Tobe</strain>
    </source>
</reference>
<gene>
    <name evidence="1" type="ORF">L9F63_026173</name>
</gene>
<dbReference type="Proteomes" id="UP001233999">
    <property type="component" value="Unassembled WGS sequence"/>
</dbReference>
<feature type="non-terminal residue" evidence="1">
    <location>
        <position position="1"/>
    </location>
</feature>
<keyword evidence="2" id="KW-1185">Reference proteome</keyword>
<evidence type="ECO:0000313" key="1">
    <source>
        <dbReference type="EMBL" id="KAJ9600689.1"/>
    </source>
</evidence>
<name>A0AAD8ESQ2_DIPPU</name>
<dbReference type="EMBL" id="JASPKZ010000128">
    <property type="protein sequence ID" value="KAJ9600689.1"/>
    <property type="molecule type" value="Genomic_DNA"/>
</dbReference>
<accession>A0AAD8ESQ2</accession>
<comment type="caution">
    <text evidence="1">The sequence shown here is derived from an EMBL/GenBank/DDBJ whole genome shotgun (WGS) entry which is preliminary data.</text>
</comment>
<evidence type="ECO:0000313" key="2">
    <source>
        <dbReference type="Proteomes" id="UP001233999"/>
    </source>
</evidence>
<proteinExistence type="predicted"/>